<keyword evidence="4" id="KW-0249">Electron transport</keyword>
<dbReference type="RefSeq" id="WP_200256481.1">
    <property type="nucleotide sequence ID" value="NZ_NRSH01000014.1"/>
</dbReference>
<evidence type="ECO:0000256" key="1">
    <source>
        <dbReference type="ARBA" id="ARBA00022448"/>
    </source>
</evidence>
<dbReference type="EMBL" id="NRSH01000014">
    <property type="protein sequence ID" value="MBK1725892.1"/>
    <property type="molecule type" value="Genomic_DNA"/>
</dbReference>
<keyword evidence="3" id="KW-0479">Metal-binding</keyword>
<dbReference type="InterPro" id="IPR012127">
    <property type="entry name" value="Cyt_c_prime"/>
</dbReference>
<evidence type="ECO:0008006" key="9">
    <source>
        <dbReference type="Google" id="ProtNLM"/>
    </source>
</evidence>
<reference evidence="7 8" key="1">
    <citation type="journal article" date="2020" name="Microorganisms">
        <title>Osmotic Adaptation and Compatible Solute Biosynthesis of Phototrophic Bacteria as Revealed from Genome Analyses.</title>
        <authorList>
            <person name="Imhoff J.F."/>
            <person name="Rahn T."/>
            <person name="Kunzel S."/>
            <person name="Keller A."/>
            <person name="Neulinger S.C."/>
        </authorList>
    </citation>
    <scope>NUCLEOTIDE SEQUENCE [LARGE SCALE GENOMIC DNA]</scope>
    <source>
        <strain evidence="7 8">DSM 15116</strain>
    </source>
</reference>
<comment type="caution">
    <text evidence="7">The sequence shown here is derived from an EMBL/GenBank/DDBJ whole genome shotgun (WGS) entry which is preliminary data.</text>
</comment>
<dbReference type="Proteomes" id="UP000738126">
    <property type="component" value="Unassembled WGS sequence"/>
</dbReference>
<keyword evidence="8" id="KW-1185">Reference proteome</keyword>
<evidence type="ECO:0000256" key="3">
    <source>
        <dbReference type="ARBA" id="ARBA00022723"/>
    </source>
</evidence>
<protein>
    <recommendedName>
        <fullName evidence="9">Cytochrome c</fullName>
    </recommendedName>
</protein>
<evidence type="ECO:0000256" key="6">
    <source>
        <dbReference type="SAM" id="SignalP"/>
    </source>
</evidence>
<evidence type="ECO:0000256" key="4">
    <source>
        <dbReference type="ARBA" id="ARBA00022982"/>
    </source>
</evidence>
<proteinExistence type="predicted"/>
<dbReference type="SUPFAM" id="SSF47175">
    <property type="entry name" value="Cytochromes"/>
    <property type="match status" value="1"/>
</dbReference>
<keyword evidence="2" id="KW-0349">Heme</keyword>
<dbReference type="PROSITE" id="PS51009">
    <property type="entry name" value="CYTCII"/>
    <property type="match status" value="1"/>
</dbReference>
<evidence type="ECO:0000313" key="7">
    <source>
        <dbReference type="EMBL" id="MBK1725892.1"/>
    </source>
</evidence>
<dbReference type="Gene3D" id="1.20.120.10">
    <property type="entry name" value="Cytochrome c/b562"/>
    <property type="match status" value="1"/>
</dbReference>
<dbReference type="PIRSF" id="PIRSF000027">
    <property type="entry name" value="Cytc_c_prime"/>
    <property type="match status" value="1"/>
</dbReference>
<evidence type="ECO:0000313" key="8">
    <source>
        <dbReference type="Proteomes" id="UP000738126"/>
    </source>
</evidence>
<sequence>MMRERGGKLFSLLALSSAAVLAAGGATADRGAGGMSDEDKIEYRKAVYKVIGVNFKPMGAMVKGKIDYDPELFARNAQRVADVSEMALEGFRGGPHQGNTESLDAIWEEWADYRQGTERFQEQAQELASAAQGGAEWPQLKKQFIQVADTCKSCHDDYRED</sequence>
<evidence type="ECO:0000256" key="2">
    <source>
        <dbReference type="ARBA" id="ARBA00022617"/>
    </source>
</evidence>
<keyword evidence="6" id="KW-0732">Signal</keyword>
<keyword evidence="5" id="KW-0408">Iron</keyword>
<evidence type="ECO:0000256" key="5">
    <source>
        <dbReference type="ARBA" id="ARBA00023004"/>
    </source>
</evidence>
<name>A0ABS1E432_9GAMM</name>
<dbReference type="Pfam" id="PF01322">
    <property type="entry name" value="Cytochrom_C_2"/>
    <property type="match status" value="1"/>
</dbReference>
<gene>
    <name evidence="7" type="ORF">CKO13_02430</name>
</gene>
<dbReference type="InterPro" id="IPR010980">
    <property type="entry name" value="Cyt_c/b562"/>
</dbReference>
<keyword evidence="1" id="KW-0813">Transport</keyword>
<feature type="chain" id="PRO_5046384635" description="Cytochrome c" evidence="6">
    <location>
        <begin position="23"/>
        <end position="161"/>
    </location>
</feature>
<feature type="signal peptide" evidence="6">
    <location>
        <begin position="1"/>
        <end position="22"/>
    </location>
</feature>
<accession>A0ABS1E432</accession>
<dbReference type="InterPro" id="IPR002321">
    <property type="entry name" value="Cyt_c_II"/>
</dbReference>
<organism evidence="7 8">
    <name type="scientific">Halorhodospira neutriphila</name>
    <dbReference type="NCBI Taxonomy" id="168379"/>
    <lineage>
        <taxon>Bacteria</taxon>
        <taxon>Pseudomonadati</taxon>
        <taxon>Pseudomonadota</taxon>
        <taxon>Gammaproteobacteria</taxon>
        <taxon>Chromatiales</taxon>
        <taxon>Ectothiorhodospiraceae</taxon>
        <taxon>Halorhodospira</taxon>
    </lineage>
</organism>